<gene>
    <name evidence="2" type="ORF">PIB30_029492</name>
</gene>
<proteinExistence type="predicted"/>
<dbReference type="EMBL" id="JASCZI010060535">
    <property type="protein sequence ID" value="MED6133576.1"/>
    <property type="molecule type" value="Genomic_DNA"/>
</dbReference>
<feature type="transmembrane region" description="Helical" evidence="1">
    <location>
        <begin position="105"/>
        <end position="124"/>
    </location>
</feature>
<reference evidence="2 3" key="1">
    <citation type="journal article" date="2023" name="Plants (Basel)">
        <title>Bridging the Gap: Combining Genomics and Transcriptomics Approaches to Understand Stylosanthes scabra, an Orphan Legume from the Brazilian Caatinga.</title>
        <authorList>
            <person name="Ferreira-Neto J.R.C."/>
            <person name="da Silva M.D."/>
            <person name="Binneck E."/>
            <person name="de Melo N.F."/>
            <person name="da Silva R.H."/>
            <person name="de Melo A.L.T.M."/>
            <person name="Pandolfi V."/>
            <person name="Bustamante F.O."/>
            <person name="Brasileiro-Vidal A.C."/>
            <person name="Benko-Iseppon A.M."/>
        </authorList>
    </citation>
    <scope>NUCLEOTIDE SEQUENCE [LARGE SCALE GENOMIC DNA]</scope>
    <source>
        <tissue evidence="2">Leaves</tissue>
    </source>
</reference>
<evidence type="ECO:0000313" key="3">
    <source>
        <dbReference type="Proteomes" id="UP001341840"/>
    </source>
</evidence>
<evidence type="ECO:0008006" key="4">
    <source>
        <dbReference type="Google" id="ProtNLM"/>
    </source>
</evidence>
<dbReference type="PANTHER" id="PTHR47074">
    <property type="entry name" value="BNAC02G40300D PROTEIN"/>
    <property type="match status" value="1"/>
</dbReference>
<name>A0ABU6SBH0_9FABA</name>
<accession>A0ABU6SBH0</accession>
<keyword evidence="1" id="KW-0472">Membrane</keyword>
<evidence type="ECO:0000313" key="2">
    <source>
        <dbReference type="EMBL" id="MED6133576.1"/>
    </source>
</evidence>
<protein>
    <recommendedName>
        <fullName evidence="4">RNase H type-1 domain-containing protein</fullName>
    </recommendedName>
</protein>
<keyword evidence="1" id="KW-1133">Transmembrane helix</keyword>
<keyword evidence="3" id="KW-1185">Reference proteome</keyword>
<keyword evidence="1" id="KW-0812">Transmembrane</keyword>
<feature type="transmembrane region" description="Helical" evidence="1">
    <location>
        <begin position="74"/>
        <end position="93"/>
    </location>
</feature>
<dbReference type="Proteomes" id="UP001341840">
    <property type="component" value="Unassembled WGS sequence"/>
</dbReference>
<comment type="caution">
    <text evidence="2">The sequence shown here is derived from an EMBL/GenBank/DDBJ whole genome shotgun (WGS) entry which is preliminary data.</text>
</comment>
<organism evidence="2 3">
    <name type="scientific">Stylosanthes scabra</name>
    <dbReference type="NCBI Taxonomy" id="79078"/>
    <lineage>
        <taxon>Eukaryota</taxon>
        <taxon>Viridiplantae</taxon>
        <taxon>Streptophyta</taxon>
        <taxon>Embryophyta</taxon>
        <taxon>Tracheophyta</taxon>
        <taxon>Spermatophyta</taxon>
        <taxon>Magnoliopsida</taxon>
        <taxon>eudicotyledons</taxon>
        <taxon>Gunneridae</taxon>
        <taxon>Pentapetalae</taxon>
        <taxon>rosids</taxon>
        <taxon>fabids</taxon>
        <taxon>Fabales</taxon>
        <taxon>Fabaceae</taxon>
        <taxon>Papilionoideae</taxon>
        <taxon>50 kb inversion clade</taxon>
        <taxon>dalbergioids sensu lato</taxon>
        <taxon>Dalbergieae</taxon>
        <taxon>Pterocarpus clade</taxon>
        <taxon>Stylosanthes</taxon>
    </lineage>
</organism>
<dbReference type="PANTHER" id="PTHR47074:SF11">
    <property type="entry name" value="REVERSE TRANSCRIPTASE-LIKE PROTEIN"/>
    <property type="match status" value="1"/>
</dbReference>
<sequence>MAKNSAREFLGIHNKFPSLFSDDKFTWHPPPPNVYKVNCDASLFYDDGVAGYGCILRNSEGFFLLKLVWVEFRVGAFFGLSSLLFGEALFYLGSVVLNLLSARQIVLMSTFFGLTFKSIIMLLIGKISELLLKP</sequence>
<evidence type="ECO:0000256" key="1">
    <source>
        <dbReference type="SAM" id="Phobius"/>
    </source>
</evidence>
<dbReference type="InterPro" id="IPR052929">
    <property type="entry name" value="RNase_H-like_EbsB-rel"/>
</dbReference>